<organism evidence="1 2">
    <name type="scientific">Panagrellus redivivus</name>
    <name type="common">Microworm</name>
    <dbReference type="NCBI Taxonomy" id="6233"/>
    <lineage>
        <taxon>Eukaryota</taxon>
        <taxon>Metazoa</taxon>
        <taxon>Ecdysozoa</taxon>
        <taxon>Nematoda</taxon>
        <taxon>Chromadorea</taxon>
        <taxon>Rhabditida</taxon>
        <taxon>Tylenchina</taxon>
        <taxon>Panagrolaimomorpha</taxon>
        <taxon>Panagrolaimoidea</taxon>
        <taxon>Panagrolaimidae</taxon>
        <taxon>Panagrellus</taxon>
    </lineage>
</organism>
<accession>A0A7E4US21</accession>
<reference evidence="1" key="1">
    <citation type="journal article" date="2013" name="Genetics">
        <title>The draft genome and transcriptome of Panagrellus redivivus are shaped by the harsh demands of a free-living lifestyle.</title>
        <authorList>
            <person name="Srinivasan J."/>
            <person name="Dillman A.R."/>
            <person name="Macchietto M.G."/>
            <person name="Heikkinen L."/>
            <person name="Lakso M."/>
            <person name="Fracchia K.M."/>
            <person name="Antoshechkin I."/>
            <person name="Mortazavi A."/>
            <person name="Wong G."/>
            <person name="Sternberg P.W."/>
        </authorList>
    </citation>
    <scope>NUCLEOTIDE SEQUENCE [LARGE SCALE GENOMIC DNA]</scope>
    <source>
        <strain evidence="1">MT8872</strain>
    </source>
</reference>
<sequence length="277" mass="31026">MPYPVLQLPYGLRCRLRELATPVEAYELQIAVGNELEGLKPIQLVKNLVSIVFLIGEVFVNEQQGNVMHSYKITAEYDKFLFATHNALSLFHGADELTDETKINQLNLKNTKEIHITDNLTLQSLATIAKMTGDCVNLLLFRCGVRLPLHELLSLFPKLTSIKSFGELYGGWTADVLKVDQNCLTSIKAYFEGYTSLLSLNLQEVTQILQKRCNLWLVYELPNGNDGSSTMEKLKAKLQNTGLLVCSDIGPSAFGTLNISFVYFNGENCCPRLTLRV</sequence>
<protein>
    <submittedName>
        <fullName evidence="2">F-box only protein 33</fullName>
    </submittedName>
</protein>
<keyword evidence="1" id="KW-1185">Reference proteome</keyword>
<evidence type="ECO:0000313" key="1">
    <source>
        <dbReference type="Proteomes" id="UP000492821"/>
    </source>
</evidence>
<name>A0A7E4US21_PANRE</name>
<dbReference type="Proteomes" id="UP000492821">
    <property type="component" value="Unassembled WGS sequence"/>
</dbReference>
<proteinExistence type="predicted"/>
<dbReference type="WBParaSite" id="Pan_g12169.t1">
    <property type="protein sequence ID" value="Pan_g12169.t1"/>
    <property type="gene ID" value="Pan_g12169"/>
</dbReference>
<dbReference type="AlphaFoldDB" id="A0A7E4US21"/>
<reference evidence="2" key="2">
    <citation type="submission" date="2020-10" db="UniProtKB">
        <authorList>
            <consortium name="WormBaseParasite"/>
        </authorList>
    </citation>
    <scope>IDENTIFICATION</scope>
</reference>
<evidence type="ECO:0000313" key="2">
    <source>
        <dbReference type="WBParaSite" id="Pan_g12169.t1"/>
    </source>
</evidence>